<keyword evidence="2" id="KW-1185">Reference proteome</keyword>
<dbReference type="AlphaFoldDB" id="A0A4Z2JD91"/>
<protein>
    <submittedName>
        <fullName evidence="1">Uncharacterized protein</fullName>
    </submittedName>
</protein>
<name>A0A4Z2JD91_9TELE</name>
<comment type="caution">
    <text evidence="1">The sequence shown here is derived from an EMBL/GenBank/DDBJ whole genome shotgun (WGS) entry which is preliminary data.</text>
</comment>
<reference evidence="1 2" key="1">
    <citation type="submission" date="2019-03" db="EMBL/GenBank/DDBJ databases">
        <title>First draft genome of Liparis tanakae, snailfish: a comprehensive survey of snailfish specific genes.</title>
        <authorList>
            <person name="Kim W."/>
            <person name="Song I."/>
            <person name="Jeong J.-H."/>
            <person name="Kim D."/>
            <person name="Kim S."/>
            <person name="Ryu S."/>
            <person name="Song J.Y."/>
            <person name="Lee S.K."/>
        </authorList>
    </citation>
    <scope>NUCLEOTIDE SEQUENCE [LARGE SCALE GENOMIC DNA]</scope>
    <source>
        <tissue evidence="1">Muscle</tissue>
    </source>
</reference>
<sequence length="89" mass="10311">MIIYRALKGRRAHSTRPRVCLACNSLPPTERVSNTLRWLGPMEKAEADTGSLARLERRWIQEIDHGREELEKDTLRCCGGSSENNEMWR</sequence>
<proteinExistence type="predicted"/>
<accession>A0A4Z2JD91</accession>
<evidence type="ECO:0000313" key="1">
    <source>
        <dbReference type="EMBL" id="TNN87794.1"/>
    </source>
</evidence>
<organism evidence="1 2">
    <name type="scientific">Liparis tanakae</name>
    <name type="common">Tanaka's snailfish</name>
    <dbReference type="NCBI Taxonomy" id="230148"/>
    <lineage>
        <taxon>Eukaryota</taxon>
        <taxon>Metazoa</taxon>
        <taxon>Chordata</taxon>
        <taxon>Craniata</taxon>
        <taxon>Vertebrata</taxon>
        <taxon>Euteleostomi</taxon>
        <taxon>Actinopterygii</taxon>
        <taxon>Neopterygii</taxon>
        <taxon>Teleostei</taxon>
        <taxon>Neoteleostei</taxon>
        <taxon>Acanthomorphata</taxon>
        <taxon>Eupercaria</taxon>
        <taxon>Perciformes</taxon>
        <taxon>Cottioidei</taxon>
        <taxon>Cottales</taxon>
        <taxon>Liparidae</taxon>
        <taxon>Liparis</taxon>
    </lineage>
</organism>
<dbReference type="EMBL" id="SRLO01000008">
    <property type="protein sequence ID" value="TNN87794.1"/>
    <property type="molecule type" value="Genomic_DNA"/>
</dbReference>
<gene>
    <name evidence="1" type="ORF">EYF80_001758</name>
</gene>
<dbReference type="Proteomes" id="UP000314294">
    <property type="component" value="Unassembled WGS sequence"/>
</dbReference>
<evidence type="ECO:0000313" key="2">
    <source>
        <dbReference type="Proteomes" id="UP000314294"/>
    </source>
</evidence>